<keyword evidence="2" id="KW-1185">Reference proteome</keyword>
<dbReference type="GeneID" id="54559428"/>
<sequence>MLTTLLSLTAAAALPSQPSKRQGAFTPIEAGSTLAEITFHTERACQSALVDYDASKGYSTDGVMTYIPGGQTGCFNAPGATVGTTAQGQGCKTYFFNVPDCPDGQGFLVPDNNCYANVKSVIATC</sequence>
<name>A0A6A6CP51_ZASCE</name>
<dbReference type="RefSeq" id="XP_033668779.1">
    <property type="nucleotide sequence ID" value="XM_033806156.1"/>
</dbReference>
<reference evidence="1" key="1">
    <citation type="journal article" date="2020" name="Stud. Mycol.">
        <title>101 Dothideomycetes genomes: a test case for predicting lifestyles and emergence of pathogens.</title>
        <authorList>
            <person name="Haridas S."/>
            <person name="Albert R."/>
            <person name="Binder M."/>
            <person name="Bloem J."/>
            <person name="Labutti K."/>
            <person name="Salamov A."/>
            <person name="Andreopoulos B."/>
            <person name="Baker S."/>
            <person name="Barry K."/>
            <person name="Bills G."/>
            <person name="Bluhm B."/>
            <person name="Cannon C."/>
            <person name="Castanera R."/>
            <person name="Culley D."/>
            <person name="Daum C."/>
            <person name="Ezra D."/>
            <person name="Gonzalez J."/>
            <person name="Henrissat B."/>
            <person name="Kuo A."/>
            <person name="Liang C."/>
            <person name="Lipzen A."/>
            <person name="Lutzoni F."/>
            <person name="Magnuson J."/>
            <person name="Mondo S."/>
            <person name="Nolan M."/>
            <person name="Ohm R."/>
            <person name="Pangilinan J."/>
            <person name="Park H.-J."/>
            <person name="Ramirez L."/>
            <person name="Alfaro M."/>
            <person name="Sun H."/>
            <person name="Tritt A."/>
            <person name="Yoshinaga Y."/>
            <person name="Zwiers L.-H."/>
            <person name="Turgeon B."/>
            <person name="Goodwin S."/>
            <person name="Spatafora J."/>
            <person name="Crous P."/>
            <person name="Grigoriev I."/>
        </authorList>
    </citation>
    <scope>NUCLEOTIDE SEQUENCE</scope>
    <source>
        <strain evidence="1">ATCC 36951</strain>
    </source>
</reference>
<dbReference type="EMBL" id="ML993592">
    <property type="protein sequence ID" value="KAF2167890.1"/>
    <property type="molecule type" value="Genomic_DNA"/>
</dbReference>
<proteinExistence type="predicted"/>
<evidence type="ECO:0000313" key="1">
    <source>
        <dbReference type="EMBL" id="KAF2167890.1"/>
    </source>
</evidence>
<dbReference type="Proteomes" id="UP000799537">
    <property type="component" value="Unassembled WGS sequence"/>
</dbReference>
<organism evidence="1 2">
    <name type="scientific">Zasmidium cellare ATCC 36951</name>
    <dbReference type="NCBI Taxonomy" id="1080233"/>
    <lineage>
        <taxon>Eukaryota</taxon>
        <taxon>Fungi</taxon>
        <taxon>Dikarya</taxon>
        <taxon>Ascomycota</taxon>
        <taxon>Pezizomycotina</taxon>
        <taxon>Dothideomycetes</taxon>
        <taxon>Dothideomycetidae</taxon>
        <taxon>Mycosphaerellales</taxon>
        <taxon>Mycosphaerellaceae</taxon>
        <taxon>Zasmidium</taxon>
    </lineage>
</organism>
<dbReference type="AlphaFoldDB" id="A0A6A6CP51"/>
<accession>A0A6A6CP51</accession>
<protein>
    <submittedName>
        <fullName evidence="1">Uncharacterized protein</fullName>
    </submittedName>
</protein>
<gene>
    <name evidence="1" type="ORF">M409DRAFT_22038</name>
</gene>
<evidence type="ECO:0000313" key="2">
    <source>
        <dbReference type="Proteomes" id="UP000799537"/>
    </source>
</evidence>